<dbReference type="PROSITE" id="PS50211">
    <property type="entry name" value="DENN"/>
    <property type="match status" value="1"/>
</dbReference>
<feature type="compositionally biased region" description="Basic residues" evidence="1">
    <location>
        <begin position="405"/>
        <end position="415"/>
    </location>
</feature>
<accession>W6MRL6</accession>
<dbReference type="PANTHER" id="PTHR28245">
    <property type="entry name" value="ARF3-INTERACTING PROTEIN 1"/>
    <property type="match status" value="1"/>
</dbReference>
<reference evidence="3" key="2">
    <citation type="submission" date="2014-02" db="EMBL/GenBank/DDBJ databases">
        <title>Complete DNA sequence of /Kuraishia capsulata/ illustrates novel genomic features among budding yeasts (/Saccharomycotina/).</title>
        <authorList>
            <person name="Morales L."/>
            <person name="Noel B."/>
            <person name="Porcel B."/>
            <person name="Marcet-Houben M."/>
            <person name="Hullo M-F."/>
            <person name="Sacerdot C."/>
            <person name="Tekaia F."/>
            <person name="Leh-Louis V."/>
            <person name="Despons L."/>
            <person name="Khanna V."/>
            <person name="Aury J-M."/>
            <person name="Barbe V."/>
            <person name="Couloux A."/>
            <person name="Labadie K."/>
            <person name="Pelletier E."/>
            <person name="Souciet J-L."/>
            <person name="Boekhout T."/>
            <person name="Gabaldon T."/>
            <person name="Wincker P."/>
            <person name="Dujon B."/>
        </authorList>
    </citation>
    <scope>NUCLEOTIDE SEQUENCE</scope>
    <source>
        <strain evidence="3">CBS 1993</strain>
    </source>
</reference>
<sequence>MTEERPERPRDEKSSDHIHRNIELILTLEFDKHHGEVIRNQHPLGKFGLLSEQIPGLNLIPSQLHKSLNRENWTISPMFIQKDGKLSYKKADKNSTLCYALTLSVFQEDDSYRNGTAKGICLITTLPYYNAFKPLLTMLSHNALFDEKFEEFIAVYKSLNDEPFDRLNDYFRTLSKGKRLPLLKMIEYEEEEIANGKESQKTLKSHLFSQNKALFEKLSYNSSSKTFKFTVSLSGMPFPIMIPLTSLIASPFAQFGYDLEQDQILRSFMIHTQHIKVVKSTDEVTSSSVVAPNGLQQTPVILMLIYAVLLKQRVMIFAYDTPINDLVEFVLSLVILTATDESTGLDHCYPYMDLSQAELLEGLKKYIVGTSNPMVTSKKDGKYPWDLLYDMDKMEITLNSETSRPSHRPTKKKPHRSDPPKFFRKTSNFFRKVKNGNTELNKPSVSDLNDDIRSISTMTISTESSHLTESTADPPSCKHEVISEYCKSQHQKRESSKLATTSKLSSFFSFGFQNDLSMDSLDLAGDEDEKFSPRDSNFLKTLETLVIEKHDDISIYMAVQNHLFQLNRAVLPALEISKSNSILELFRKFANSKIASSPEAWKSTDVKEELARYIQKQKIVQMLPLGLETRYEITNGPLAIEDFSIMSLNHMLDYYMNLSKGELVGKYRILEAFPKQSILKTERIDCLLGFKSFVYFIDITYLLSCFSKLTVEGYSDAFLSRQVTCLFKYLNEFLSGDSINDESRLDEFMSCIVQFETTQSMFTTLENIVWVGMYFREKNSSVDVEFSRFLKRFHKNNLVSSWFWENLSVYLKESLQ</sequence>
<dbReference type="STRING" id="1382522.W6MRL6"/>
<organism evidence="3 4">
    <name type="scientific">Kuraishia capsulata CBS 1993</name>
    <dbReference type="NCBI Taxonomy" id="1382522"/>
    <lineage>
        <taxon>Eukaryota</taxon>
        <taxon>Fungi</taxon>
        <taxon>Dikarya</taxon>
        <taxon>Ascomycota</taxon>
        <taxon>Saccharomycotina</taxon>
        <taxon>Pichiomycetes</taxon>
        <taxon>Pichiales</taxon>
        <taxon>Pichiaceae</taxon>
        <taxon>Kuraishia</taxon>
    </lineage>
</organism>
<feature type="domain" description="UDENN" evidence="2">
    <location>
        <begin position="23"/>
        <end position="522"/>
    </location>
</feature>
<dbReference type="PANTHER" id="PTHR28245:SF1">
    <property type="entry name" value="ARF3-INTERACTING PROTEIN 1"/>
    <property type="match status" value="1"/>
</dbReference>
<keyword evidence="4" id="KW-1185">Reference proteome</keyword>
<dbReference type="EMBL" id="HG793130">
    <property type="protein sequence ID" value="CDK29406.1"/>
    <property type="molecule type" value="Genomic_DNA"/>
</dbReference>
<feature type="region of interest" description="Disordered" evidence="1">
    <location>
        <begin position="398"/>
        <end position="423"/>
    </location>
</feature>
<dbReference type="InterPro" id="IPR037516">
    <property type="entry name" value="Tripartite_DENN"/>
</dbReference>
<dbReference type="GO" id="GO:0005886">
    <property type="term" value="C:plasma membrane"/>
    <property type="evidence" value="ECO:0007669"/>
    <property type="project" value="TreeGrafter"/>
</dbReference>
<evidence type="ECO:0000313" key="4">
    <source>
        <dbReference type="Proteomes" id="UP000019384"/>
    </source>
</evidence>
<dbReference type="GO" id="GO:0005935">
    <property type="term" value="C:cellular bud neck"/>
    <property type="evidence" value="ECO:0007669"/>
    <property type="project" value="TreeGrafter"/>
</dbReference>
<dbReference type="GO" id="GO:0051666">
    <property type="term" value="P:actin cortical patch localization"/>
    <property type="evidence" value="ECO:0007669"/>
    <property type="project" value="TreeGrafter"/>
</dbReference>
<dbReference type="OrthoDB" id="66409at2759"/>
<reference evidence="3" key="1">
    <citation type="submission" date="2013-12" db="EMBL/GenBank/DDBJ databases">
        <authorList>
            <person name="Genoscope - CEA"/>
        </authorList>
    </citation>
    <scope>NUCLEOTIDE SEQUENCE</scope>
    <source>
        <strain evidence="3">CBS 1993</strain>
    </source>
</reference>
<gene>
    <name evidence="3" type="ORF">KUCA_T00005394001</name>
</gene>
<dbReference type="GO" id="GO:0000282">
    <property type="term" value="P:cellular bud site selection"/>
    <property type="evidence" value="ECO:0007669"/>
    <property type="project" value="TreeGrafter"/>
</dbReference>
<evidence type="ECO:0000313" key="3">
    <source>
        <dbReference type="EMBL" id="CDK29406.1"/>
    </source>
</evidence>
<dbReference type="Proteomes" id="UP000019384">
    <property type="component" value="Unassembled WGS sequence"/>
</dbReference>
<dbReference type="HOGENOM" id="CLU_325191_0_0_1"/>
<evidence type="ECO:0000256" key="1">
    <source>
        <dbReference type="SAM" id="MobiDB-lite"/>
    </source>
</evidence>
<dbReference type="RefSeq" id="XP_022461393.1">
    <property type="nucleotide sequence ID" value="XM_022600587.1"/>
</dbReference>
<dbReference type="InterPro" id="IPR052809">
    <property type="entry name" value="Actin_polarity_regulatory"/>
</dbReference>
<proteinExistence type="predicted"/>
<evidence type="ECO:0000259" key="2">
    <source>
        <dbReference type="PROSITE" id="PS50211"/>
    </source>
</evidence>
<dbReference type="Pfam" id="PF08616">
    <property type="entry name" value="SPA"/>
    <property type="match status" value="1"/>
</dbReference>
<dbReference type="GeneID" id="34522781"/>
<dbReference type="AlphaFoldDB" id="W6MRL6"/>
<protein>
    <recommendedName>
        <fullName evidence="2">UDENN domain-containing protein</fullName>
    </recommendedName>
</protein>
<name>W6MRL6_9ASCO</name>